<accession>A0A6P3QIA4</accession>
<dbReference type="RefSeq" id="XP_011364658.1">
    <property type="nucleotide sequence ID" value="XM_011366356.2"/>
</dbReference>
<dbReference type="InterPro" id="IPR050143">
    <property type="entry name" value="TRIM/RBCC"/>
</dbReference>
<organism evidence="1 2">
    <name type="scientific">Pteropus vampyrus</name>
    <name type="common">Large flying fox</name>
    <dbReference type="NCBI Taxonomy" id="132908"/>
    <lineage>
        <taxon>Eukaryota</taxon>
        <taxon>Metazoa</taxon>
        <taxon>Chordata</taxon>
        <taxon>Craniata</taxon>
        <taxon>Vertebrata</taxon>
        <taxon>Euteleostomi</taxon>
        <taxon>Mammalia</taxon>
        <taxon>Eutheria</taxon>
        <taxon>Laurasiatheria</taxon>
        <taxon>Chiroptera</taxon>
        <taxon>Yinpterochiroptera</taxon>
        <taxon>Pteropodoidea</taxon>
        <taxon>Pteropodidae</taxon>
        <taxon>Pteropodinae</taxon>
        <taxon>Pteropus</taxon>
    </lineage>
</organism>
<proteinExistence type="predicted"/>
<keyword evidence="1" id="KW-1185">Reference proteome</keyword>
<protein>
    <submittedName>
        <fullName evidence="2">E3 ubiquitin-protein ligase TRIM38-like</fullName>
    </submittedName>
</protein>
<dbReference type="OrthoDB" id="9838265at2759"/>
<dbReference type="PANTHER" id="PTHR24103">
    <property type="entry name" value="E3 UBIQUITIN-PROTEIN LIGASE TRIM"/>
    <property type="match status" value="1"/>
</dbReference>
<sequence length="162" mass="18371">MARVRVPSWEKMKNRRQKIQSDFKNMQSFLREEEKCYLWRLEKENEQVLRKLRDSAASLGQKSHELETCILELERRCAASAQKMLKVRGREGCAPEGWAREPPAWEAGASRRPGSVWPGSCCFSSLRVGICKAAPRAPRVPSCASDTALWVGSLARGNEDHL</sequence>
<dbReference type="AlphaFoldDB" id="A0A6P3QIA4"/>
<gene>
    <name evidence="2" type="primary">LOC105296325</name>
</gene>
<reference evidence="2" key="1">
    <citation type="submission" date="2025-08" db="UniProtKB">
        <authorList>
            <consortium name="RefSeq"/>
        </authorList>
    </citation>
    <scope>IDENTIFICATION</scope>
    <source>
        <tissue evidence="2">Kidney</tissue>
    </source>
</reference>
<dbReference type="KEGG" id="pvp:105296325"/>
<name>A0A6P3QIA4_PTEVA</name>
<dbReference type="Proteomes" id="UP000515202">
    <property type="component" value="Unplaced"/>
</dbReference>
<dbReference type="GeneID" id="105296325"/>
<evidence type="ECO:0000313" key="1">
    <source>
        <dbReference type="Proteomes" id="UP000515202"/>
    </source>
</evidence>
<evidence type="ECO:0000313" key="2">
    <source>
        <dbReference type="RefSeq" id="XP_011364658.1"/>
    </source>
</evidence>